<accession>A0A853C0C6</accession>
<dbReference type="GO" id="GO:0005975">
    <property type="term" value="P:carbohydrate metabolic process"/>
    <property type="evidence" value="ECO:0007669"/>
    <property type="project" value="UniProtKB-ARBA"/>
</dbReference>
<evidence type="ECO:0000259" key="3">
    <source>
        <dbReference type="Pfam" id="PF07705"/>
    </source>
</evidence>
<proteinExistence type="predicted"/>
<dbReference type="RefSeq" id="WP_179667264.1">
    <property type="nucleotide sequence ID" value="NZ_JACCFP010000001.1"/>
</dbReference>
<dbReference type="EMBL" id="JACCFP010000001">
    <property type="protein sequence ID" value="NYJ00714.1"/>
    <property type="molecule type" value="Genomic_DNA"/>
</dbReference>
<feature type="domain" description="CARDB" evidence="3">
    <location>
        <begin position="45"/>
        <end position="172"/>
    </location>
</feature>
<sequence length="790" mass="84770">MHPRVPLKARRRPRPTRVLIAGAVATAIATGVLAAVPAATAAAPKPDLEVTKVAVDKTTVTEAARIKVSHTVANRGKAPAKATVSHFYLTTDVQRSLADRRASTTNPRSSLVDIRLQGEKPVKAVRPGRSVGATAVSVVVPIGTPPGRYTVLACADDRGTVAESDERDNCKASGQLTVKEAPGSDDLWVQQFADTARWPDDETSSLQWMKAFCDVAYPVKRLTLSAALTSAESFLKDKAGANALEKVAQSGEADTAEEAQDMAAAAVVGGSPGLALAALLRAHRLDPRSGDHLVNAAGVATAVGLPNEAIAFLDAAVGRNFLRPVAGIPQQAVSLVTRGQALMATGRHALAKAAFQGAQRLAPILSEADAGLASVAACEGDNQAAMRLARRSRVRSEDPDRPENPEGPTPMLDTSKGQALALRQLPLPQTSDVGAERHDDYDAIQASLLGEIQDRNQVQTELEQHLRDTDDDREPAEIDRRKGIMFLVYSVGDEGVVEEARAAVDAKLDELVEHKEAFWGGGTGEAPYLYDDFADQARAACAGGGPQNCFEVEMNIRCRPALDDEHGEWRVLMQELQVLSDELLAIMSERMSGLAANLENPDAHRLVMLAIDDTENAIYSGLVQQAQQWTHYEKLFRDHCVEPKPASVWPDPPTAPGATGKTCKEAFDKLSFKVTMGFSTLKINCEEIEQGFSTKIIPLINLYVDVKYEWRTGKMTVWAGVKGSVGDPLGVVDAGFKSGLYVTADRNGDISDVGWKVGRSVEVTAGVIEWEADKDEVPFSFMPSPSSTRP</sequence>
<protein>
    <submittedName>
        <fullName evidence="4">Tetratricopeptide (TPR) repeat protein</fullName>
    </submittedName>
</protein>
<evidence type="ECO:0000313" key="5">
    <source>
        <dbReference type="Proteomes" id="UP000530424"/>
    </source>
</evidence>
<dbReference type="AlphaFoldDB" id="A0A853C0C6"/>
<keyword evidence="5" id="KW-1185">Reference proteome</keyword>
<feature type="signal peptide" evidence="2">
    <location>
        <begin position="1"/>
        <end position="34"/>
    </location>
</feature>
<comment type="caution">
    <text evidence="4">The sequence shown here is derived from an EMBL/GenBank/DDBJ whole genome shotgun (WGS) entry which is preliminary data.</text>
</comment>
<dbReference type="SUPFAM" id="SSF48452">
    <property type="entry name" value="TPR-like"/>
    <property type="match status" value="1"/>
</dbReference>
<evidence type="ECO:0000313" key="4">
    <source>
        <dbReference type="EMBL" id="NYJ00714.1"/>
    </source>
</evidence>
<organism evidence="4 5">
    <name type="scientific">Nocardioides thalensis</name>
    <dbReference type="NCBI Taxonomy" id="1914755"/>
    <lineage>
        <taxon>Bacteria</taxon>
        <taxon>Bacillati</taxon>
        <taxon>Actinomycetota</taxon>
        <taxon>Actinomycetes</taxon>
        <taxon>Propionibacteriales</taxon>
        <taxon>Nocardioidaceae</taxon>
        <taxon>Nocardioides</taxon>
    </lineage>
</organism>
<keyword evidence="2" id="KW-0732">Signal</keyword>
<dbReference type="Proteomes" id="UP000530424">
    <property type="component" value="Unassembled WGS sequence"/>
</dbReference>
<dbReference type="Gene3D" id="2.60.40.10">
    <property type="entry name" value="Immunoglobulins"/>
    <property type="match status" value="1"/>
</dbReference>
<evidence type="ECO:0000256" key="2">
    <source>
        <dbReference type="SAM" id="SignalP"/>
    </source>
</evidence>
<name>A0A853C0C6_9ACTN</name>
<dbReference type="InterPro" id="IPR011635">
    <property type="entry name" value="CARDB"/>
</dbReference>
<feature type="chain" id="PRO_5032463284" evidence="2">
    <location>
        <begin position="35"/>
        <end position="790"/>
    </location>
</feature>
<dbReference type="Pfam" id="PF07705">
    <property type="entry name" value="CARDB"/>
    <property type="match status" value="1"/>
</dbReference>
<gene>
    <name evidence="4" type="ORF">HNR19_001412</name>
</gene>
<feature type="region of interest" description="Disordered" evidence="1">
    <location>
        <begin position="389"/>
        <end position="414"/>
    </location>
</feature>
<feature type="compositionally biased region" description="Basic and acidic residues" evidence="1">
    <location>
        <begin position="394"/>
        <end position="404"/>
    </location>
</feature>
<evidence type="ECO:0000256" key="1">
    <source>
        <dbReference type="SAM" id="MobiDB-lite"/>
    </source>
</evidence>
<reference evidence="4 5" key="1">
    <citation type="submission" date="2020-07" db="EMBL/GenBank/DDBJ databases">
        <title>Sequencing the genomes of 1000 actinobacteria strains.</title>
        <authorList>
            <person name="Klenk H.-P."/>
        </authorList>
    </citation>
    <scope>NUCLEOTIDE SEQUENCE [LARGE SCALE GENOMIC DNA]</scope>
    <source>
        <strain evidence="4 5">DSM 103833</strain>
    </source>
</reference>
<dbReference type="InterPro" id="IPR013783">
    <property type="entry name" value="Ig-like_fold"/>
</dbReference>
<dbReference type="InterPro" id="IPR011990">
    <property type="entry name" value="TPR-like_helical_dom_sf"/>
</dbReference>
<dbReference type="Gene3D" id="1.25.40.10">
    <property type="entry name" value="Tetratricopeptide repeat domain"/>
    <property type="match status" value="1"/>
</dbReference>